<dbReference type="InterPro" id="IPR006867">
    <property type="entry name" value="DUF632"/>
</dbReference>
<keyword evidence="5" id="KW-1185">Reference proteome</keyword>
<dbReference type="AlphaFoldDB" id="A0ABD1SA26"/>
<comment type="caution">
    <text evidence="4">The sequence shown here is derived from an EMBL/GenBank/DDBJ whole genome shotgun (WGS) entry which is preliminary data.</text>
</comment>
<feature type="compositionally biased region" description="Low complexity" evidence="1">
    <location>
        <begin position="90"/>
        <end position="104"/>
    </location>
</feature>
<reference evidence="5" key="1">
    <citation type="submission" date="2024-07" db="EMBL/GenBank/DDBJ databases">
        <title>Two chromosome-level genome assemblies of Korean endemic species Abeliophyllum distichum and Forsythia ovata (Oleaceae).</title>
        <authorList>
            <person name="Jang H."/>
        </authorList>
    </citation>
    <scope>NUCLEOTIDE SEQUENCE [LARGE SCALE GENOMIC DNA]</scope>
</reference>
<evidence type="ECO:0000313" key="5">
    <source>
        <dbReference type="Proteomes" id="UP001604336"/>
    </source>
</evidence>
<evidence type="ECO:0000256" key="1">
    <source>
        <dbReference type="SAM" id="MobiDB-lite"/>
    </source>
</evidence>
<feature type="compositionally biased region" description="Pro residues" evidence="1">
    <location>
        <begin position="105"/>
        <end position="115"/>
    </location>
</feature>
<feature type="domain" description="DUF630" evidence="3">
    <location>
        <begin position="1"/>
        <end position="59"/>
    </location>
</feature>
<accession>A0ABD1SA26</accession>
<dbReference type="EMBL" id="JBFOLK010000007">
    <property type="protein sequence ID" value="KAL2497599.1"/>
    <property type="molecule type" value="Genomic_DNA"/>
</dbReference>
<evidence type="ECO:0000259" key="3">
    <source>
        <dbReference type="Pfam" id="PF04783"/>
    </source>
</evidence>
<dbReference type="Pfam" id="PF04782">
    <property type="entry name" value="DUF632"/>
    <property type="match status" value="1"/>
</dbReference>
<feature type="region of interest" description="Disordered" evidence="1">
    <location>
        <begin position="66"/>
        <end position="118"/>
    </location>
</feature>
<dbReference type="PANTHER" id="PTHR21450">
    <property type="entry name" value="PROTEIN ALTERED PHOSPHATE STARVATION RESPONSE 1"/>
    <property type="match status" value="1"/>
</dbReference>
<evidence type="ECO:0000259" key="2">
    <source>
        <dbReference type="Pfam" id="PF04782"/>
    </source>
</evidence>
<organism evidence="4 5">
    <name type="scientific">Abeliophyllum distichum</name>
    <dbReference type="NCBI Taxonomy" id="126358"/>
    <lineage>
        <taxon>Eukaryota</taxon>
        <taxon>Viridiplantae</taxon>
        <taxon>Streptophyta</taxon>
        <taxon>Embryophyta</taxon>
        <taxon>Tracheophyta</taxon>
        <taxon>Spermatophyta</taxon>
        <taxon>Magnoliopsida</taxon>
        <taxon>eudicotyledons</taxon>
        <taxon>Gunneridae</taxon>
        <taxon>Pentapetalae</taxon>
        <taxon>asterids</taxon>
        <taxon>lamiids</taxon>
        <taxon>Lamiales</taxon>
        <taxon>Oleaceae</taxon>
        <taxon>Forsythieae</taxon>
        <taxon>Abeliophyllum</taxon>
    </lineage>
</organism>
<feature type="domain" description="DUF632" evidence="2">
    <location>
        <begin position="193"/>
        <end position="502"/>
    </location>
</feature>
<feature type="compositionally biased region" description="Pro residues" evidence="1">
    <location>
        <begin position="75"/>
        <end position="89"/>
    </location>
</feature>
<sequence>MGCCYSRIERQEMVSRCKARRKYMKQFVKARQAFSAAHSMYLRSLRTTGSALLQFATGETNLHFHQNTNTHHHLPPLPALTPSPPPPPRMSTTSAATTTSSSAIHPPPPPPPLTPPSSSGWDFWDPFMPYAGRSADEEEWEETTTGSEVASVPAAPPLVINGFPKHNTAVRSTTTTVSSSELAVVPTTKSKDLVEIMKELDDYFLKAADACAPVSLLLEIPTFNFTDRRCSGKEYRYGKKSLSPVLWTWGSSSAKWSSFGKFCEDPIRNNVGCVGIDGNTSNCSTVGKLYAWEKKLYQEVKNSETLKLEHDKKAAYLRKLEMKRADYVKTEKAKKEVEKLESHILVASQAIETISAEIIKLRESELYPQLVELVQGLMNMWRRMYECHQVQTDIVQQLKYLDCIPSTDPTSEIHRQATLQLEVEAQQWHLSFCNLVKAQHDYIQSLTGWLRLSLFDVCNKPVQRTVQDSAIYCLCDDWQRAITNAPDKVASEGIKSFLAVIHAIIEQQAEEQKQKKRSESAFKEHEKKVLELRSIECKYGPYSMSETCSELSKNPVREKRAAMETSRAKAEDEKAMYEKSISVTRSVTLNSLQMGLPRVFQALTGFANVCAQTFESVQNQAKSTDDRNSMKLILPQ</sequence>
<gene>
    <name evidence="4" type="ORF">Adt_23149</name>
</gene>
<dbReference type="Proteomes" id="UP001604336">
    <property type="component" value="Unassembled WGS sequence"/>
</dbReference>
<name>A0ABD1SA26_9LAMI</name>
<dbReference type="PANTHER" id="PTHR21450:SF23">
    <property type="entry name" value="PROTEIN ALTERED PHOSPHATE STARVATION RESPONSE 1"/>
    <property type="match status" value="1"/>
</dbReference>
<protein>
    <submittedName>
        <fullName evidence="4">Uncharacterized protein</fullName>
    </submittedName>
</protein>
<proteinExistence type="predicted"/>
<evidence type="ECO:0000313" key="4">
    <source>
        <dbReference type="EMBL" id="KAL2497599.1"/>
    </source>
</evidence>
<dbReference type="InterPro" id="IPR006868">
    <property type="entry name" value="DUF630"/>
</dbReference>
<dbReference type="Pfam" id="PF04783">
    <property type="entry name" value="DUF630"/>
    <property type="match status" value="1"/>
</dbReference>